<comment type="caution">
    <text evidence="1">The sequence shown here is derived from an EMBL/GenBank/DDBJ whole genome shotgun (WGS) entry which is preliminary data.</text>
</comment>
<evidence type="ECO:0000313" key="1">
    <source>
        <dbReference type="EMBL" id="GIQ90326.1"/>
    </source>
</evidence>
<dbReference type="EMBL" id="BDIP01006044">
    <property type="protein sequence ID" value="GIQ90326.1"/>
    <property type="molecule type" value="Genomic_DNA"/>
</dbReference>
<evidence type="ECO:0000313" key="2">
    <source>
        <dbReference type="Proteomes" id="UP000265618"/>
    </source>
</evidence>
<dbReference type="AlphaFoldDB" id="A0A9K3GQ00"/>
<name>A0A9K3GQ00_9EUKA</name>
<gene>
    <name evidence="1" type="ORF">KIPB_013077</name>
</gene>
<accession>A0A9K3GQ00</accession>
<reference evidence="1 2" key="1">
    <citation type="journal article" date="2018" name="PLoS ONE">
        <title>The draft genome of Kipferlia bialata reveals reductive genome evolution in fornicate parasites.</title>
        <authorList>
            <person name="Tanifuji G."/>
            <person name="Takabayashi S."/>
            <person name="Kume K."/>
            <person name="Takagi M."/>
            <person name="Nakayama T."/>
            <person name="Kamikawa R."/>
            <person name="Inagaki Y."/>
            <person name="Hashimoto T."/>
        </authorList>
    </citation>
    <scope>NUCLEOTIDE SEQUENCE [LARGE SCALE GENOMIC DNA]</scope>
    <source>
        <strain evidence="1">NY0173</strain>
    </source>
</reference>
<dbReference type="Proteomes" id="UP000265618">
    <property type="component" value="Unassembled WGS sequence"/>
</dbReference>
<keyword evidence="2" id="KW-1185">Reference proteome</keyword>
<organism evidence="1 2">
    <name type="scientific">Kipferlia bialata</name>
    <dbReference type="NCBI Taxonomy" id="797122"/>
    <lineage>
        <taxon>Eukaryota</taxon>
        <taxon>Metamonada</taxon>
        <taxon>Carpediemonas-like organisms</taxon>
        <taxon>Kipferlia</taxon>
    </lineage>
</organism>
<sequence length="49" mass="5596">MFIPSLYRLLHLGHGPEGSDLYLPSTVVFSHGVPQAWYFTSQKHEDHSL</sequence>
<proteinExistence type="predicted"/>
<protein>
    <submittedName>
        <fullName evidence="1">Uncharacterized protein</fullName>
    </submittedName>
</protein>
<feature type="non-terminal residue" evidence="1">
    <location>
        <position position="1"/>
    </location>
</feature>